<evidence type="ECO:0000313" key="4">
    <source>
        <dbReference type="Proteomes" id="UP000324748"/>
    </source>
</evidence>
<reference evidence="3 4" key="1">
    <citation type="submission" date="2019-05" db="EMBL/GenBank/DDBJ databases">
        <title>Emergence of the Ug99 lineage of the wheat stem rust pathogen through somatic hybridization.</title>
        <authorList>
            <person name="Li F."/>
            <person name="Upadhyaya N.M."/>
            <person name="Sperschneider J."/>
            <person name="Matny O."/>
            <person name="Nguyen-Phuc H."/>
            <person name="Mago R."/>
            <person name="Raley C."/>
            <person name="Miller M.E."/>
            <person name="Silverstein K.A.T."/>
            <person name="Henningsen E."/>
            <person name="Hirsch C.D."/>
            <person name="Visser B."/>
            <person name="Pretorius Z.A."/>
            <person name="Steffenson B.J."/>
            <person name="Schwessinger B."/>
            <person name="Dodds P.N."/>
            <person name="Figueroa M."/>
        </authorList>
    </citation>
    <scope>NUCLEOTIDE SEQUENCE [LARGE SCALE GENOMIC DNA]</scope>
    <source>
        <strain evidence="3">21-0</strain>
    </source>
</reference>
<feature type="region of interest" description="Disordered" evidence="1">
    <location>
        <begin position="486"/>
        <end position="532"/>
    </location>
</feature>
<proteinExistence type="predicted"/>
<evidence type="ECO:0000313" key="3">
    <source>
        <dbReference type="EMBL" id="KAA1066239.1"/>
    </source>
</evidence>
<organism evidence="3 4">
    <name type="scientific">Puccinia graminis f. sp. tritici</name>
    <dbReference type="NCBI Taxonomy" id="56615"/>
    <lineage>
        <taxon>Eukaryota</taxon>
        <taxon>Fungi</taxon>
        <taxon>Dikarya</taxon>
        <taxon>Basidiomycota</taxon>
        <taxon>Pucciniomycotina</taxon>
        <taxon>Pucciniomycetes</taxon>
        <taxon>Pucciniales</taxon>
        <taxon>Pucciniaceae</taxon>
        <taxon>Puccinia</taxon>
    </lineage>
</organism>
<dbReference type="AlphaFoldDB" id="A0A5B0LQ12"/>
<accession>A0A5B0LQ12</accession>
<evidence type="ECO:0000256" key="1">
    <source>
        <dbReference type="SAM" id="MobiDB-lite"/>
    </source>
</evidence>
<dbReference type="EMBL" id="VSWC01000196">
    <property type="protein sequence ID" value="KAA1066239.1"/>
    <property type="molecule type" value="Genomic_DNA"/>
</dbReference>
<keyword evidence="2" id="KW-0732">Signal</keyword>
<sequence>MILKKMNWVRNLILEFLIINSTSATNQSRCTAGWISEPSTEFSLTSNPHNHPVADFKNANRHIDLLGNCFVNVSPVSIGNEKSLKETSEVADKKSIGLFGSLGKHQKKVQGDVLPSNLEPQFSKNFNDQKKIKLEEVEIESQRPIAYNIVESIDDFSKQKHVFQFFNPLENFPLPQAKESTKIEHHFVGPIVSESSSQGGNQKDYCTTKDLISSLENDWQFSSFDFNQIKSSVLDAENKSTQNEDSIKQIYPKLGGRPGLVNSIAKKYHPRETKRKYTELQTASYVVKSEMNESKPHWEAAQNLPLEISNCDSRLKVPEKSPRTGNLDASKKPQNIVANAEKQERYPVKFHVKVESPINMQNCYPEARKSHLRRLKFDTKILEGGSMPHSHMKEHISFLGKTLTYILKNKKEDLFLNTGDFYEACGILKKNTPGLSALQIPDKMEMFMNDLHIWYEYCVEGNIGDTRAKRDDEMSRTWSRQAWRGPEEFRRAPRDPDKFQLAPRGPDEFRRAPRVPDEFQRAPRVPDKFRRAPRFPDERFQRNWYKKDPGE</sequence>
<evidence type="ECO:0000256" key="2">
    <source>
        <dbReference type="SAM" id="SignalP"/>
    </source>
</evidence>
<dbReference type="Proteomes" id="UP000324748">
    <property type="component" value="Unassembled WGS sequence"/>
</dbReference>
<gene>
    <name evidence="3" type="ORF">PGT21_026020</name>
</gene>
<feature type="chain" id="PRO_5022764757" evidence="2">
    <location>
        <begin position="25"/>
        <end position="551"/>
    </location>
</feature>
<feature type="compositionally biased region" description="Basic and acidic residues" evidence="1">
    <location>
        <begin position="486"/>
        <end position="498"/>
    </location>
</feature>
<feature type="compositionally biased region" description="Basic and acidic residues" evidence="1">
    <location>
        <begin position="505"/>
        <end position="532"/>
    </location>
</feature>
<name>A0A5B0LQ12_PUCGR</name>
<keyword evidence="4" id="KW-1185">Reference proteome</keyword>
<feature type="signal peptide" evidence="2">
    <location>
        <begin position="1"/>
        <end position="24"/>
    </location>
</feature>
<comment type="caution">
    <text evidence="3">The sequence shown here is derived from an EMBL/GenBank/DDBJ whole genome shotgun (WGS) entry which is preliminary data.</text>
</comment>
<protein>
    <submittedName>
        <fullName evidence="3">Uncharacterized protein</fullName>
    </submittedName>
</protein>